<feature type="chain" id="PRO_5020882218" evidence="6">
    <location>
        <begin position="26"/>
        <end position="556"/>
    </location>
</feature>
<keyword evidence="1 4" id="KW-0597">Phosphoprotein</keyword>
<feature type="signal peptide" evidence="6">
    <location>
        <begin position="1"/>
        <end position="25"/>
    </location>
</feature>
<sequence length="556" mass="61101">MRKYVPYSFVAIAVALILFSSVSFAQNNNGDSGKLPRPKLVVGIVVDQMRWDYLYRYYDRYGSDGFKRMINQGFSADNTNIDYVPTVTAIGHTTIYTGSVPSIHGIAGNDFIINATGETMYCTEDSTVSTVGSTSNAGEMSPRNLLASTITDELKLATNFRSKVIGVAIKDRGSILPAGHAADAAYWFDGETGNFITSTYYMDKLPSWVDGFNKQKLVEKYLNQGWETLYPISSYIQSSADDNRYEGKFSVSEKPVFPVNTAELYKKSGAGAIRTSPYGNTLSFDMAKAAVENEKLGQGVVTDFLALSLSSTDYVGHQFGPNAIEVEDTYLRLDKELASFFKYLDEKVGAGEYTVFLSADHGGAHNVSFLKDNNIPAGAWGSGKILTELNKVLQAKFGEEKLIISLLNYQGHLNYKVIEEKGLDMEAIKLAAIDFLRKQEGVTYVVDMDKVQTASIPKVIRERIINGYNYDRSGNIQVILDPAWYSSGSANPTGTSHSAWNPYDAHIPLIFMGWGVNHGKTDRPTHMTDIAATIAAILKIQQPNGSIGIPISEAIK</sequence>
<dbReference type="NCBIfam" id="NF042991">
    <property type="entry name" value="alk_phos_PafA"/>
    <property type="match status" value="1"/>
</dbReference>
<dbReference type="AlphaFoldDB" id="A0A4V2PYC4"/>
<evidence type="ECO:0000256" key="1">
    <source>
        <dbReference type="ARBA" id="ARBA00022553"/>
    </source>
</evidence>
<proteinExistence type="predicted"/>
<dbReference type="GO" id="GO:0004035">
    <property type="term" value="F:alkaline phosphatase activity"/>
    <property type="evidence" value="ECO:0007669"/>
    <property type="project" value="InterPro"/>
</dbReference>
<keyword evidence="8" id="KW-1185">Reference proteome</keyword>
<dbReference type="PANTHER" id="PTHR10151">
    <property type="entry name" value="ECTONUCLEOTIDE PYROPHOSPHATASE/PHOSPHODIESTERASE"/>
    <property type="match status" value="1"/>
</dbReference>
<dbReference type="GO" id="GO:0046872">
    <property type="term" value="F:metal ion binding"/>
    <property type="evidence" value="ECO:0007669"/>
    <property type="project" value="UniProtKB-KW"/>
</dbReference>
<name>A0A4V2PYC4_9SPHI</name>
<evidence type="ECO:0000256" key="2">
    <source>
        <dbReference type="ARBA" id="ARBA00022723"/>
    </source>
</evidence>
<dbReference type="Proteomes" id="UP000294616">
    <property type="component" value="Unassembled WGS sequence"/>
</dbReference>
<dbReference type="PANTHER" id="PTHR10151:SF120">
    <property type="entry name" value="BIS(5'-ADENOSYL)-TRIPHOSPHATASE"/>
    <property type="match status" value="1"/>
</dbReference>
<dbReference type="Gene3D" id="3.40.720.10">
    <property type="entry name" value="Alkaline Phosphatase, subunit A"/>
    <property type="match status" value="1"/>
</dbReference>
<evidence type="ECO:0000313" key="7">
    <source>
        <dbReference type="EMBL" id="TCK85481.1"/>
    </source>
</evidence>
<dbReference type="Pfam" id="PF01663">
    <property type="entry name" value="Phosphodiest"/>
    <property type="match status" value="1"/>
</dbReference>
<dbReference type="InterPro" id="IPR002591">
    <property type="entry name" value="Phosphodiest/P_Trfase"/>
</dbReference>
<evidence type="ECO:0000313" key="8">
    <source>
        <dbReference type="Proteomes" id="UP000294616"/>
    </source>
</evidence>
<feature type="active site" description="Phosphothreonine intermediate" evidence="4">
    <location>
        <position position="88"/>
    </location>
</feature>
<dbReference type="SUPFAM" id="SSF53649">
    <property type="entry name" value="Alkaline phosphatase-like"/>
    <property type="match status" value="1"/>
</dbReference>
<gene>
    <name evidence="7" type="ORF">C8N28_0788</name>
</gene>
<keyword evidence="2" id="KW-0479">Metal-binding</keyword>
<feature type="binding site" evidence="5">
    <location>
        <begin position="170"/>
        <end position="172"/>
    </location>
    <ligand>
        <name>substrate</name>
    </ligand>
</feature>
<comment type="caution">
    <text evidence="7">The sequence shown here is derived from an EMBL/GenBank/DDBJ whole genome shotgun (WGS) entry which is preliminary data.</text>
</comment>
<dbReference type="InterPro" id="IPR026263">
    <property type="entry name" value="Alkaline_phosphatase_prok"/>
</dbReference>
<organism evidence="7 8">
    <name type="scientific">Albibacterium bauzanense</name>
    <dbReference type="NCBI Taxonomy" id="653929"/>
    <lineage>
        <taxon>Bacteria</taxon>
        <taxon>Pseudomonadati</taxon>
        <taxon>Bacteroidota</taxon>
        <taxon>Sphingobacteriia</taxon>
        <taxon>Sphingobacteriales</taxon>
        <taxon>Sphingobacteriaceae</taxon>
        <taxon>Albibacterium</taxon>
    </lineage>
</organism>
<evidence type="ECO:0000256" key="3">
    <source>
        <dbReference type="ARBA" id="ARBA00022729"/>
    </source>
</evidence>
<dbReference type="EMBL" id="SMGO01000001">
    <property type="protein sequence ID" value="TCK85481.1"/>
    <property type="molecule type" value="Genomic_DNA"/>
</dbReference>
<dbReference type="OrthoDB" id="9766127at2"/>
<dbReference type="Gene3D" id="3.30.1360.150">
    <property type="match status" value="1"/>
</dbReference>
<keyword evidence="3 6" id="KW-0732">Signal</keyword>
<dbReference type="CDD" id="cd16016">
    <property type="entry name" value="AP-SPAP"/>
    <property type="match status" value="1"/>
</dbReference>
<evidence type="ECO:0000256" key="4">
    <source>
        <dbReference type="PIRSR" id="PIRSR031924-50"/>
    </source>
</evidence>
<dbReference type="InterPro" id="IPR017850">
    <property type="entry name" value="Alkaline_phosphatase_core_sf"/>
</dbReference>
<dbReference type="PIRSF" id="PIRSF031924">
    <property type="entry name" value="Pi-irrepressible_AP"/>
    <property type="match status" value="1"/>
</dbReference>
<feature type="binding site" evidence="5">
    <location>
        <position position="109"/>
    </location>
    <ligand>
        <name>substrate</name>
    </ligand>
</feature>
<accession>A0A4V2PYC4</accession>
<protein>
    <submittedName>
        <fullName evidence="7">Type I phosphodiesterase/nucleotide pyrophosphatase</fullName>
    </submittedName>
</protein>
<evidence type="ECO:0000256" key="5">
    <source>
        <dbReference type="PIRSR" id="PIRSR031924-51"/>
    </source>
</evidence>
<reference evidence="7 8" key="1">
    <citation type="submission" date="2019-03" db="EMBL/GenBank/DDBJ databases">
        <title>Genomic Encyclopedia of Archaeal and Bacterial Type Strains, Phase II (KMG-II): from individual species to whole genera.</title>
        <authorList>
            <person name="Goeker M."/>
        </authorList>
    </citation>
    <scope>NUCLEOTIDE SEQUENCE [LARGE SCALE GENOMIC DNA]</scope>
    <source>
        <strain evidence="7 8">DSM 22554</strain>
    </source>
</reference>
<evidence type="ECO:0000256" key="6">
    <source>
        <dbReference type="SAM" id="SignalP"/>
    </source>
</evidence>
<dbReference type="RefSeq" id="WP_132221716.1">
    <property type="nucleotide sequence ID" value="NZ_SMGO01000001.1"/>
</dbReference>